<dbReference type="EMBL" id="JAYMYR010000009">
    <property type="protein sequence ID" value="KAK7342452.1"/>
    <property type="molecule type" value="Genomic_DNA"/>
</dbReference>
<evidence type="ECO:0000313" key="1">
    <source>
        <dbReference type="EMBL" id="KAK7342452.1"/>
    </source>
</evidence>
<dbReference type="Proteomes" id="UP001374584">
    <property type="component" value="Unassembled WGS sequence"/>
</dbReference>
<sequence length="91" mass="9413">MQSDQSSGGDGGRCGTRDWQNIRRAKVSGWCGKQRRLVGFGETVGVDLEVRAETNLHGVVTEVAGAATKFLGLAQSCCGAGSCSLAHSSLA</sequence>
<comment type="caution">
    <text evidence="1">The sequence shown here is derived from an EMBL/GenBank/DDBJ whole genome shotgun (WGS) entry which is preliminary data.</text>
</comment>
<proteinExistence type="predicted"/>
<protein>
    <submittedName>
        <fullName evidence="1">Uncharacterized protein</fullName>
    </submittedName>
</protein>
<evidence type="ECO:0000313" key="2">
    <source>
        <dbReference type="Proteomes" id="UP001374584"/>
    </source>
</evidence>
<reference evidence="1 2" key="1">
    <citation type="submission" date="2024-01" db="EMBL/GenBank/DDBJ databases">
        <title>The genomes of 5 underutilized Papilionoideae crops provide insights into root nodulation and disease resistanc.</title>
        <authorList>
            <person name="Jiang F."/>
        </authorList>
    </citation>
    <scope>NUCLEOTIDE SEQUENCE [LARGE SCALE GENOMIC DNA]</scope>
    <source>
        <strain evidence="1">JINMINGXINNONG_FW02</strain>
        <tissue evidence="1">Leaves</tissue>
    </source>
</reference>
<organism evidence="1 2">
    <name type="scientific">Phaseolus coccineus</name>
    <name type="common">Scarlet runner bean</name>
    <name type="synonym">Phaseolus multiflorus</name>
    <dbReference type="NCBI Taxonomy" id="3886"/>
    <lineage>
        <taxon>Eukaryota</taxon>
        <taxon>Viridiplantae</taxon>
        <taxon>Streptophyta</taxon>
        <taxon>Embryophyta</taxon>
        <taxon>Tracheophyta</taxon>
        <taxon>Spermatophyta</taxon>
        <taxon>Magnoliopsida</taxon>
        <taxon>eudicotyledons</taxon>
        <taxon>Gunneridae</taxon>
        <taxon>Pentapetalae</taxon>
        <taxon>rosids</taxon>
        <taxon>fabids</taxon>
        <taxon>Fabales</taxon>
        <taxon>Fabaceae</taxon>
        <taxon>Papilionoideae</taxon>
        <taxon>50 kb inversion clade</taxon>
        <taxon>NPAAA clade</taxon>
        <taxon>indigoferoid/millettioid clade</taxon>
        <taxon>Phaseoleae</taxon>
        <taxon>Phaseolus</taxon>
    </lineage>
</organism>
<accession>A0AAN9QNZ4</accession>
<name>A0AAN9QNZ4_PHACN</name>
<keyword evidence="2" id="KW-1185">Reference proteome</keyword>
<dbReference type="AlphaFoldDB" id="A0AAN9QNZ4"/>
<gene>
    <name evidence="1" type="ORF">VNO80_25405</name>
</gene>